<gene>
    <name evidence="3" type="ORF">BW727_101688</name>
</gene>
<dbReference type="OrthoDB" id="9781230at2"/>
<keyword evidence="2" id="KW-0446">Lipid-binding</keyword>
<dbReference type="RefSeq" id="WP_062471582.1">
    <property type="nucleotide sequence ID" value="NZ_BBYN01000030.1"/>
</dbReference>
<dbReference type="KEGG" id="jda:BW727_101688"/>
<dbReference type="PANTHER" id="PTHR33434">
    <property type="entry name" value="DEGV DOMAIN-CONTAINING PROTEIN DR_1986-RELATED"/>
    <property type="match status" value="1"/>
</dbReference>
<dbReference type="AlphaFoldDB" id="A0A1S6IR77"/>
<dbReference type="STRING" id="708126.BW727_101688"/>
<dbReference type="Pfam" id="PF02645">
    <property type="entry name" value="DegV"/>
    <property type="match status" value="1"/>
</dbReference>
<dbReference type="EMBL" id="CP019728">
    <property type="protein sequence ID" value="AQS54053.1"/>
    <property type="molecule type" value="Genomic_DNA"/>
</dbReference>
<dbReference type="InterPro" id="IPR003797">
    <property type="entry name" value="DegV"/>
</dbReference>
<dbReference type="Gene3D" id="3.40.50.10170">
    <property type="match status" value="1"/>
</dbReference>
<evidence type="ECO:0000256" key="2">
    <source>
        <dbReference type="ARBA" id="ARBA00023121"/>
    </source>
</evidence>
<keyword evidence="4" id="KW-1185">Reference proteome</keyword>
<dbReference type="PANTHER" id="PTHR33434:SF2">
    <property type="entry name" value="FATTY ACID-BINDING PROTEIN TM_1468"/>
    <property type="match status" value="1"/>
</dbReference>
<evidence type="ECO:0000313" key="4">
    <source>
        <dbReference type="Proteomes" id="UP000188993"/>
    </source>
</evidence>
<dbReference type="GO" id="GO:0008289">
    <property type="term" value="F:lipid binding"/>
    <property type="evidence" value="ECO:0007669"/>
    <property type="project" value="UniProtKB-KW"/>
</dbReference>
<dbReference type="InterPro" id="IPR050270">
    <property type="entry name" value="DegV_domain_contain"/>
</dbReference>
<name>A0A1S6IR77_9LACT</name>
<dbReference type="Gene3D" id="3.30.1180.10">
    <property type="match status" value="1"/>
</dbReference>
<evidence type="ECO:0000313" key="3">
    <source>
        <dbReference type="EMBL" id="AQS54053.1"/>
    </source>
</evidence>
<proteinExistence type="predicted"/>
<evidence type="ECO:0000256" key="1">
    <source>
        <dbReference type="ARBA" id="ARBA00003238"/>
    </source>
</evidence>
<sequence length="288" mass="31707">MKKFIITTESGSDLSEELIERYDIYIVPMHLSLGDRTIDDGSVPVEEIFQFYEKTNILPKTSGSTPEDYRYVFEKIVKKYPEAQIINIAYSAVTSVSYNSCRVAAEAFPNVHLVDSKNVSAGLTAIVVATAQFIEENPDVSPQDVIAFVEEIRERTHFSFLPQSLSYLRAGGRVSNVQFLGASVLKILPTIVLKDGYLVASKKYRGSFQRSIKKMVLDFLNDYDIEPGTVTVGGTPRLSESDVVIVITELSSHNFPNPKIFEAGAVIASHGGPGAFGLVGIEKKKGKD</sequence>
<protein>
    <submittedName>
        <fullName evidence="3">DegV domain-containing protein</fullName>
    </submittedName>
</protein>
<dbReference type="NCBIfam" id="TIGR00762">
    <property type="entry name" value="DegV"/>
    <property type="match status" value="1"/>
</dbReference>
<comment type="function">
    <text evidence="1">May bind long-chain fatty acids, such as palmitate, and may play a role in lipid transport or fatty acid metabolism.</text>
</comment>
<dbReference type="PROSITE" id="PS51482">
    <property type="entry name" value="DEGV"/>
    <property type="match status" value="1"/>
</dbReference>
<dbReference type="InterPro" id="IPR043168">
    <property type="entry name" value="DegV_C"/>
</dbReference>
<organism evidence="3 4">
    <name type="scientific">Jeotgalibaca dankookensis</name>
    <dbReference type="NCBI Taxonomy" id="708126"/>
    <lineage>
        <taxon>Bacteria</taxon>
        <taxon>Bacillati</taxon>
        <taxon>Bacillota</taxon>
        <taxon>Bacilli</taxon>
        <taxon>Lactobacillales</taxon>
        <taxon>Carnobacteriaceae</taxon>
        <taxon>Jeotgalibaca</taxon>
    </lineage>
</organism>
<reference evidence="3 4" key="1">
    <citation type="journal article" date="2014" name="Int. J. Syst. Evol. Microbiol.">
        <title>Jeotgalibaca dankookensis gen. nov., sp. nov., a member of the family Carnobacteriaceae, isolated from seujeot (Korean traditional food).</title>
        <authorList>
            <person name="Lee D.G."/>
            <person name="Trujillo M.E."/>
            <person name="Kang H."/>
            <person name="Ahn T.Y."/>
        </authorList>
    </citation>
    <scope>NUCLEOTIDE SEQUENCE [LARGE SCALE GENOMIC DNA]</scope>
    <source>
        <strain evidence="3 4">EX-07</strain>
    </source>
</reference>
<dbReference type="Proteomes" id="UP000188993">
    <property type="component" value="Chromosome"/>
</dbReference>
<accession>A0A1S6IR77</accession>
<dbReference type="SUPFAM" id="SSF82549">
    <property type="entry name" value="DAK1/DegV-like"/>
    <property type="match status" value="1"/>
</dbReference>